<organism evidence="2 3">
    <name type="scientific">Rhizobium aquaticum</name>
    <dbReference type="NCBI Taxonomy" id="1549636"/>
    <lineage>
        <taxon>Bacteria</taxon>
        <taxon>Pseudomonadati</taxon>
        <taxon>Pseudomonadota</taxon>
        <taxon>Alphaproteobacteria</taxon>
        <taxon>Hyphomicrobiales</taxon>
        <taxon>Rhizobiaceae</taxon>
        <taxon>Rhizobium/Agrobacterium group</taxon>
        <taxon>Rhizobium</taxon>
    </lineage>
</organism>
<dbReference type="InterPro" id="IPR011990">
    <property type="entry name" value="TPR-like_helical_dom_sf"/>
</dbReference>
<dbReference type="PANTHER" id="PTHR11102:SF160">
    <property type="entry name" value="ERAD-ASSOCIATED E3 UBIQUITIN-PROTEIN LIGASE COMPONENT HRD3"/>
    <property type="match status" value="1"/>
</dbReference>
<evidence type="ECO:0000313" key="3">
    <source>
        <dbReference type="Proteomes" id="UP001549047"/>
    </source>
</evidence>
<accession>A0ABV2IXB1</accession>
<comment type="caution">
    <text evidence="2">The sequence shown here is derived from an EMBL/GenBank/DDBJ whole genome shotgun (WGS) entry which is preliminary data.</text>
</comment>
<dbReference type="SMART" id="SM00671">
    <property type="entry name" value="SEL1"/>
    <property type="match status" value="3"/>
</dbReference>
<keyword evidence="1" id="KW-0732">Signal</keyword>
<gene>
    <name evidence="2" type="ORF">ABID16_000730</name>
</gene>
<dbReference type="PANTHER" id="PTHR11102">
    <property type="entry name" value="SEL-1-LIKE PROTEIN"/>
    <property type="match status" value="1"/>
</dbReference>
<sequence>MVKTALRFATPAVAGLFAALSIMPLNQCYAFDPNSGVSKDSGPFDLFKFGFKAYKAGQKSEAVEAYRYAAQKGHTGSRWALANMYADGDGVTRDDFEAFKMYSDIAGKGIEPGSADTGYFINALMALAHYYLNGIPGSPVKADPSEARQLYFQVASTFGVSEAQFQLAKMILSGQGGKPDPLEAMKWLNHARKKGHVGATALFGSLLFQQGQTVRGLAYLTAALDHCEPDDRTWVQDLQEQAFSVATEDQRRSATQMAQSIAFASAN</sequence>
<evidence type="ECO:0000256" key="1">
    <source>
        <dbReference type="SAM" id="SignalP"/>
    </source>
</evidence>
<dbReference type="Proteomes" id="UP001549047">
    <property type="component" value="Unassembled WGS sequence"/>
</dbReference>
<evidence type="ECO:0000313" key="2">
    <source>
        <dbReference type="EMBL" id="MET3612425.1"/>
    </source>
</evidence>
<name>A0ABV2IXB1_9HYPH</name>
<dbReference type="SUPFAM" id="SSF81901">
    <property type="entry name" value="HCP-like"/>
    <property type="match status" value="1"/>
</dbReference>
<keyword evidence="3" id="KW-1185">Reference proteome</keyword>
<proteinExistence type="predicted"/>
<dbReference type="Pfam" id="PF08238">
    <property type="entry name" value="Sel1"/>
    <property type="match status" value="3"/>
</dbReference>
<feature type="signal peptide" evidence="1">
    <location>
        <begin position="1"/>
        <end position="30"/>
    </location>
</feature>
<dbReference type="InterPro" id="IPR006597">
    <property type="entry name" value="Sel1-like"/>
</dbReference>
<feature type="chain" id="PRO_5045650487" evidence="1">
    <location>
        <begin position="31"/>
        <end position="267"/>
    </location>
</feature>
<dbReference type="EMBL" id="JBEPMB010000001">
    <property type="protein sequence ID" value="MET3612425.1"/>
    <property type="molecule type" value="Genomic_DNA"/>
</dbReference>
<protein>
    <submittedName>
        <fullName evidence="2">TPR repeat protein</fullName>
    </submittedName>
</protein>
<dbReference type="Gene3D" id="1.25.40.10">
    <property type="entry name" value="Tetratricopeptide repeat domain"/>
    <property type="match status" value="1"/>
</dbReference>
<reference evidence="2 3" key="1">
    <citation type="submission" date="2024-06" db="EMBL/GenBank/DDBJ databases">
        <title>Genomic Encyclopedia of Type Strains, Phase IV (KMG-IV): sequencing the most valuable type-strain genomes for metagenomic binning, comparative biology and taxonomic classification.</title>
        <authorList>
            <person name="Goeker M."/>
        </authorList>
    </citation>
    <scope>NUCLEOTIDE SEQUENCE [LARGE SCALE GENOMIC DNA]</scope>
    <source>
        <strain evidence="2 3">DSM 29780</strain>
    </source>
</reference>
<dbReference type="InterPro" id="IPR050767">
    <property type="entry name" value="Sel1_AlgK"/>
</dbReference>